<accession>A0AAN7YJW0</accession>
<dbReference type="Gene3D" id="3.40.605.10">
    <property type="entry name" value="Aldehyde Dehydrogenase, Chain A, domain 1"/>
    <property type="match status" value="1"/>
</dbReference>
<dbReference type="AlphaFoldDB" id="A0AAN7YJW0"/>
<comment type="catalytic activity">
    <reaction evidence="3">
        <text>an aldehyde + NAD(+) + H2O = a carboxylate + NADH + 2 H(+)</text>
        <dbReference type="Rhea" id="RHEA:16185"/>
        <dbReference type="ChEBI" id="CHEBI:15377"/>
        <dbReference type="ChEBI" id="CHEBI:15378"/>
        <dbReference type="ChEBI" id="CHEBI:17478"/>
        <dbReference type="ChEBI" id="CHEBI:29067"/>
        <dbReference type="ChEBI" id="CHEBI:57540"/>
        <dbReference type="ChEBI" id="CHEBI:57945"/>
        <dbReference type="EC" id="1.2.1.3"/>
    </reaction>
</comment>
<reference evidence="5" key="1">
    <citation type="submission" date="2023-08" db="EMBL/GenBank/DDBJ databases">
        <title>Black Yeasts Isolated from many extreme environments.</title>
        <authorList>
            <person name="Coleine C."/>
            <person name="Stajich J.E."/>
            <person name="Selbmann L."/>
        </authorList>
    </citation>
    <scope>NUCLEOTIDE SEQUENCE</scope>
    <source>
        <strain evidence="5">CCFEE 5401</strain>
    </source>
</reference>
<dbReference type="InterPro" id="IPR016163">
    <property type="entry name" value="Ald_DH_C"/>
</dbReference>
<dbReference type="InterPro" id="IPR015590">
    <property type="entry name" value="Aldehyde_DH_dom"/>
</dbReference>
<dbReference type="InterPro" id="IPR016162">
    <property type="entry name" value="Ald_DH_N"/>
</dbReference>
<protein>
    <recommendedName>
        <fullName evidence="2">aldehyde dehydrogenase (NAD(+))</fullName>
        <ecNumber evidence="2">1.2.1.3</ecNumber>
    </recommendedName>
</protein>
<name>A0AAN7YJW0_9PEZI</name>
<evidence type="ECO:0000256" key="2">
    <source>
        <dbReference type="ARBA" id="ARBA00024226"/>
    </source>
</evidence>
<dbReference type="SUPFAM" id="SSF53720">
    <property type="entry name" value="ALDH-like"/>
    <property type="match status" value="1"/>
</dbReference>
<evidence type="ECO:0000313" key="5">
    <source>
        <dbReference type="EMBL" id="KAK5118459.1"/>
    </source>
</evidence>
<dbReference type="EC" id="1.2.1.3" evidence="2"/>
<dbReference type="PANTHER" id="PTHR11699">
    <property type="entry name" value="ALDEHYDE DEHYDROGENASE-RELATED"/>
    <property type="match status" value="1"/>
</dbReference>
<evidence type="ECO:0000256" key="3">
    <source>
        <dbReference type="ARBA" id="ARBA00049194"/>
    </source>
</evidence>
<dbReference type="InterPro" id="IPR016161">
    <property type="entry name" value="Ald_DH/histidinol_DH"/>
</dbReference>
<feature type="domain" description="Aldehyde dehydrogenase" evidence="4">
    <location>
        <begin position="1"/>
        <end position="188"/>
    </location>
</feature>
<dbReference type="Proteomes" id="UP001310890">
    <property type="component" value="Unassembled WGS sequence"/>
</dbReference>
<organism evidence="5 6">
    <name type="scientific">Meristemomyces frigidus</name>
    <dbReference type="NCBI Taxonomy" id="1508187"/>
    <lineage>
        <taxon>Eukaryota</taxon>
        <taxon>Fungi</taxon>
        <taxon>Dikarya</taxon>
        <taxon>Ascomycota</taxon>
        <taxon>Pezizomycotina</taxon>
        <taxon>Dothideomycetes</taxon>
        <taxon>Dothideomycetidae</taxon>
        <taxon>Mycosphaerellales</taxon>
        <taxon>Teratosphaeriaceae</taxon>
        <taxon>Meristemomyces</taxon>
    </lineage>
</organism>
<dbReference type="EMBL" id="JAVRRL010000002">
    <property type="protein sequence ID" value="KAK5118459.1"/>
    <property type="molecule type" value="Genomic_DNA"/>
</dbReference>
<evidence type="ECO:0000256" key="1">
    <source>
        <dbReference type="ARBA" id="ARBA00009986"/>
    </source>
</evidence>
<comment type="caution">
    <text evidence="5">The sequence shown here is derived from an EMBL/GenBank/DDBJ whole genome shotgun (WGS) entry which is preliminary data.</text>
</comment>
<dbReference type="GO" id="GO:0004029">
    <property type="term" value="F:aldehyde dehydrogenase (NAD+) activity"/>
    <property type="evidence" value="ECO:0007669"/>
    <property type="project" value="UniProtKB-EC"/>
</dbReference>
<evidence type="ECO:0000259" key="4">
    <source>
        <dbReference type="Pfam" id="PF00171"/>
    </source>
</evidence>
<gene>
    <name evidence="5" type="ORF">LTR62_002973</name>
</gene>
<sequence>MANSRIYVQSGIKATFVEQFQKLAASRLLGDPTDPNVNHGPQADSTQFETVHRYIGLADNATGTDPKAPNSEGPLLVQPVVLVDQEEHSRVVKEEIFGPVVIINTFDEEEEAIAKANDTEFGLYAALYTKDLERALRVSKELESGMVGVNCTSPTGCWDLPFGGWKGSGVGRESLLESLDEYMEKKSIYIRCARL</sequence>
<dbReference type="Pfam" id="PF00171">
    <property type="entry name" value="Aldedh"/>
    <property type="match status" value="1"/>
</dbReference>
<evidence type="ECO:0000313" key="6">
    <source>
        <dbReference type="Proteomes" id="UP001310890"/>
    </source>
</evidence>
<dbReference type="Gene3D" id="3.40.309.10">
    <property type="entry name" value="Aldehyde Dehydrogenase, Chain A, domain 2"/>
    <property type="match status" value="1"/>
</dbReference>
<comment type="similarity">
    <text evidence="1">Belongs to the aldehyde dehydrogenase family.</text>
</comment>
<proteinExistence type="inferred from homology"/>